<accession>A0AAW1PDX9</accession>
<gene>
    <name evidence="1" type="ORF">WJX73_006533</name>
</gene>
<keyword evidence="2" id="KW-1185">Reference proteome</keyword>
<protein>
    <submittedName>
        <fullName evidence="1">Uncharacterized protein</fullName>
    </submittedName>
</protein>
<organism evidence="1 2">
    <name type="scientific">Symbiochloris irregularis</name>
    <dbReference type="NCBI Taxonomy" id="706552"/>
    <lineage>
        <taxon>Eukaryota</taxon>
        <taxon>Viridiplantae</taxon>
        <taxon>Chlorophyta</taxon>
        <taxon>core chlorophytes</taxon>
        <taxon>Trebouxiophyceae</taxon>
        <taxon>Trebouxiales</taxon>
        <taxon>Trebouxiaceae</taxon>
        <taxon>Symbiochloris</taxon>
    </lineage>
</organism>
<dbReference type="AlphaFoldDB" id="A0AAW1PDX9"/>
<dbReference type="Proteomes" id="UP001465755">
    <property type="component" value="Unassembled WGS sequence"/>
</dbReference>
<dbReference type="EMBL" id="JALJOQ010000035">
    <property type="protein sequence ID" value="KAK9806671.1"/>
    <property type="molecule type" value="Genomic_DNA"/>
</dbReference>
<dbReference type="InterPro" id="IPR010292">
    <property type="entry name" value="Uncharacterised_CreA"/>
</dbReference>
<reference evidence="1 2" key="1">
    <citation type="journal article" date="2024" name="Nat. Commun.">
        <title>Phylogenomics reveals the evolutionary origins of lichenization in chlorophyte algae.</title>
        <authorList>
            <person name="Puginier C."/>
            <person name="Libourel C."/>
            <person name="Otte J."/>
            <person name="Skaloud P."/>
            <person name="Haon M."/>
            <person name="Grisel S."/>
            <person name="Petersen M."/>
            <person name="Berrin J.G."/>
            <person name="Delaux P.M."/>
            <person name="Dal Grande F."/>
            <person name="Keller J."/>
        </authorList>
    </citation>
    <scope>NUCLEOTIDE SEQUENCE [LARGE SCALE GENOMIC DNA]</scope>
    <source>
        <strain evidence="1 2">SAG 2036</strain>
    </source>
</reference>
<dbReference type="PANTHER" id="PTHR37952:SF2">
    <property type="entry name" value="PROTEIN CREA"/>
    <property type="match status" value="1"/>
</dbReference>
<evidence type="ECO:0000313" key="2">
    <source>
        <dbReference type="Proteomes" id="UP001465755"/>
    </source>
</evidence>
<evidence type="ECO:0000313" key="1">
    <source>
        <dbReference type="EMBL" id="KAK9806671.1"/>
    </source>
</evidence>
<proteinExistence type="predicted"/>
<dbReference type="PANTHER" id="PTHR37952">
    <property type="match status" value="1"/>
</dbReference>
<name>A0AAW1PDX9_9CHLO</name>
<dbReference type="Pfam" id="PF05981">
    <property type="entry name" value="CreA"/>
    <property type="match status" value="1"/>
</dbReference>
<sequence>MASAHAAAQPSSKVASFTSTGIFFKDTIEVEAFNDPKVQGVTVYLSGVKRPLLDRLKKDFFTEPSSSSITCCQSGPIKFLEPIALSAAGEEVFSARRNMFFKYVHVRRVFDAENNALIYIGYSSRLTGDFEDQHAQYRTSVAALSLTGQNIVVPA</sequence>
<comment type="caution">
    <text evidence="1">The sequence shown here is derived from an EMBL/GenBank/DDBJ whole genome shotgun (WGS) entry which is preliminary data.</text>
</comment>